<dbReference type="Proteomes" id="UP000011976">
    <property type="component" value="Unassembled WGS sequence"/>
</dbReference>
<evidence type="ECO:0000313" key="1">
    <source>
        <dbReference type="EMBL" id="GAC76085.1"/>
    </source>
</evidence>
<dbReference type="EMBL" id="DF196785">
    <property type="protein sequence ID" value="GAC76085.1"/>
    <property type="molecule type" value="Genomic_DNA"/>
</dbReference>
<gene>
    <name evidence="1" type="ORF">PANT_19c00095</name>
</gene>
<dbReference type="AlphaFoldDB" id="M9M621"/>
<proteinExistence type="predicted"/>
<accession>M9M621</accession>
<evidence type="ECO:0000313" key="2">
    <source>
        <dbReference type="Proteomes" id="UP000011976"/>
    </source>
</evidence>
<name>M9M621_PSEA3</name>
<protein>
    <submittedName>
        <fullName evidence="1">Uncharacterized protein</fullName>
    </submittedName>
</protein>
<sequence>MNEVKLVETEAARWIWTDGSGRDKRCSEAQQSAGQGHRIAEVLPAIDGGRAKWRAVAAASAYCRRTDMPAIVERFKALHQTAPRLAASGRAEDEVDALAFGFDGRDPVGGDG</sequence>
<organism evidence="1 2">
    <name type="scientific">Pseudozyma antarctica (strain T-34)</name>
    <name type="common">Yeast</name>
    <name type="synonym">Candida antarctica</name>
    <dbReference type="NCBI Taxonomy" id="1151754"/>
    <lineage>
        <taxon>Eukaryota</taxon>
        <taxon>Fungi</taxon>
        <taxon>Dikarya</taxon>
        <taxon>Basidiomycota</taxon>
        <taxon>Ustilaginomycotina</taxon>
        <taxon>Ustilaginomycetes</taxon>
        <taxon>Ustilaginales</taxon>
        <taxon>Ustilaginaceae</taxon>
        <taxon>Moesziomyces</taxon>
    </lineage>
</organism>
<reference evidence="2" key="1">
    <citation type="journal article" date="2013" name="Genome Announc.">
        <title>Genome sequence of the basidiomycetous yeast Pseudozyma antarctica T-34, a producer of the glycolipid biosurfactants mannosylerythritol lipids.</title>
        <authorList>
            <person name="Morita T."/>
            <person name="Koike H."/>
            <person name="Koyama Y."/>
            <person name="Hagiwara H."/>
            <person name="Ito E."/>
            <person name="Fukuoka T."/>
            <person name="Imura T."/>
            <person name="Machida M."/>
            <person name="Kitamoto D."/>
        </authorList>
    </citation>
    <scope>NUCLEOTIDE SEQUENCE [LARGE SCALE GENOMIC DNA]</scope>
    <source>
        <strain evidence="2">T-34</strain>
    </source>
</reference>